<organism evidence="1 2">
    <name type="scientific">Ameca splendens</name>
    <dbReference type="NCBI Taxonomy" id="208324"/>
    <lineage>
        <taxon>Eukaryota</taxon>
        <taxon>Metazoa</taxon>
        <taxon>Chordata</taxon>
        <taxon>Craniata</taxon>
        <taxon>Vertebrata</taxon>
        <taxon>Euteleostomi</taxon>
        <taxon>Actinopterygii</taxon>
        <taxon>Neopterygii</taxon>
        <taxon>Teleostei</taxon>
        <taxon>Neoteleostei</taxon>
        <taxon>Acanthomorphata</taxon>
        <taxon>Ovalentaria</taxon>
        <taxon>Atherinomorphae</taxon>
        <taxon>Cyprinodontiformes</taxon>
        <taxon>Goodeidae</taxon>
        <taxon>Ameca</taxon>
    </lineage>
</organism>
<proteinExistence type="predicted"/>
<name>A0ABV0YUX6_9TELE</name>
<protein>
    <submittedName>
        <fullName evidence="1">Uncharacterized protein</fullName>
    </submittedName>
</protein>
<dbReference type="Proteomes" id="UP001469553">
    <property type="component" value="Unassembled WGS sequence"/>
</dbReference>
<accession>A0ABV0YUX6</accession>
<evidence type="ECO:0000313" key="1">
    <source>
        <dbReference type="EMBL" id="MEQ2297689.1"/>
    </source>
</evidence>
<evidence type="ECO:0000313" key="2">
    <source>
        <dbReference type="Proteomes" id="UP001469553"/>
    </source>
</evidence>
<reference evidence="1 2" key="1">
    <citation type="submission" date="2021-06" db="EMBL/GenBank/DDBJ databases">
        <authorList>
            <person name="Palmer J.M."/>
        </authorList>
    </citation>
    <scope>NUCLEOTIDE SEQUENCE [LARGE SCALE GENOMIC DNA]</scope>
    <source>
        <strain evidence="1 2">AS_MEX2019</strain>
        <tissue evidence="1">Muscle</tissue>
    </source>
</reference>
<sequence>MAIIRTSDRSEVSFMLDIGHSCSMKLAGWSSRLTQSRQSDYGQLLSASSLLQQKPYSTWPMYRGASDLGVAVPWFESQPWRPALHVFPSLHPISCLPTFKEKSKNKGH</sequence>
<comment type="caution">
    <text evidence="1">The sequence shown here is derived from an EMBL/GenBank/DDBJ whole genome shotgun (WGS) entry which is preliminary data.</text>
</comment>
<dbReference type="EMBL" id="JAHRIP010043782">
    <property type="protein sequence ID" value="MEQ2297689.1"/>
    <property type="molecule type" value="Genomic_DNA"/>
</dbReference>
<gene>
    <name evidence="1" type="ORF">AMECASPLE_037154</name>
</gene>
<keyword evidence="2" id="KW-1185">Reference proteome</keyword>